<reference evidence="2" key="2">
    <citation type="submission" date="2015-06" db="UniProtKB">
        <authorList>
            <consortium name="EnsemblMetazoa"/>
        </authorList>
    </citation>
    <scope>IDENTIFICATION</scope>
</reference>
<feature type="transmembrane region" description="Helical" evidence="1">
    <location>
        <begin position="7"/>
        <end position="26"/>
    </location>
</feature>
<keyword evidence="1" id="KW-0812">Transmembrane</keyword>
<name>T1KIG1_TETUR</name>
<protein>
    <submittedName>
        <fullName evidence="2">Uncharacterized protein</fullName>
    </submittedName>
</protein>
<dbReference type="EnsemblMetazoa" id="tetur12g01240.1">
    <property type="protein sequence ID" value="tetur12g01240.1"/>
    <property type="gene ID" value="tetur12g01240"/>
</dbReference>
<evidence type="ECO:0000256" key="1">
    <source>
        <dbReference type="SAM" id="Phobius"/>
    </source>
</evidence>
<proteinExistence type="predicted"/>
<evidence type="ECO:0000313" key="2">
    <source>
        <dbReference type="EnsemblMetazoa" id="tetur12g01240.1"/>
    </source>
</evidence>
<dbReference type="EMBL" id="CAEY01000113">
    <property type="status" value="NOT_ANNOTATED_CDS"/>
    <property type="molecule type" value="Genomic_DNA"/>
</dbReference>
<organism evidence="2 3">
    <name type="scientific">Tetranychus urticae</name>
    <name type="common">Two-spotted spider mite</name>
    <dbReference type="NCBI Taxonomy" id="32264"/>
    <lineage>
        <taxon>Eukaryota</taxon>
        <taxon>Metazoa</taxon>
        <taxon>Ecdysozoa</taxon>
        <taxon>Arthropoda</taxon>
        <taxon>Chelicerata</taxon>
        <taxon>Arachnida</taxon>
        <taxon>Acari</taxon>
        <taxon>Acariformes</taxon>
        <taxon>Trombidiformes</taxon>
        <taxon>Prostigmata</taxon>
        <taxon>Eleutherengona</taxon>
        <taxon>Raphignathae</taxon>
        <taxon>Tetranychoidea</taxon>
        <taxon>Tetranychidae</taxon>
        <taxon>Tetranychus</taxon>
    </lineage>
</organism>
<dbReference type="AlphaFoldDB" id="T1KIG1"/>
<accession>T1KIG1</accession>
<reference evidence="3" key="1">
    <citation type="submission" date="2011-08" db="EMBL/GenBank/DDBJ databases">
        <authorList>
            <person name="Rombauts S."/>
        </authorList>
    </citation>
    <scope>NUCLEOTIDE SEQUENCE</scope>
    <source>
        <strain evidence="3">London</strain>
    </source>
</reference>
<dbReference type="HOGENOM" id="CLU_1878050_0_0_1"/>
<sequence length="136" mass="15431">MLISKSIFINGESFIESLYLIGYLFAAFDGSFFWGGFRVLFRILWVAVLLDIVPFNGPLNMCTKKRNVQHGDNILTNLNGQLLMLPFSFVGFVEPEKTQPPNTETDVEKTPKKKGQKMEQTFCHLNGGNDIKKIIL</sequence>
<keyword evidence="1" id="KW-1133">Transmembrane helix</keyword>
<keyword evidence="3" id="KW-1185">Reference proteome</keyword>
<evidence type="ECO:0000313" key="3">
    <source>
        <dbReference type="Proteomes" id="UP000015104"/>
    </source>
</evidence>
<dbReference type="Proteomes" id="UP000015104">
    <property type="component" value="Unassembled WGS sequence"/>
</dbReference>
<keyword evidence="1" id="KW-0472">Membrane</keyword>
<feature type="transmembrane region" description="Helical" evidence="1">
    <location>
        <begin position="32"/>
        <end position="53"/>
    </location>
</feature>